<gene>
    <name evidence="1" type="ORF">MRATA1EN3_LOCUS6121</name>
</gene>
<sequence>MKIMVLRAQLLLPGSENVNVIEGACAGAGRHLRKADLGEEEETADLGMMASLWSSVLGPSNPGSFCTSFCPDFQQVFCGELKSLAQVVDFLALNKFIKNDRPSTIIILVTKSSKDCSM</sequence>
<dbReference type="EMBL" id="OX596098">
    <property type="protein sequence ID" value="CAI9694908.1"/>
    <property type="molecule type" value="Genomic_DNA"/>
</dbReference>
<proteinExistence type="predicted"/>
<organism evidence="1 2">
    <name type="scientific">Rangifer tarandus platyrhynchus</name>
    <name type="common">Svalbard reindeer</name>
    <dbReference type="NCBI Taxonomy" id="3082113"/>
    <lineage>
        <taxon>Eukaryota</taxon>
        <taxon>Metazoa</taxon>
        <taxon>Chordata</taxon>
        <taxon>Craniata</taxon>
        <taxon>Vertebrata</taxon>
        <taxon>Euteleostomi</taxon>
        <taxon>Mammalia</taxon>
        <taxon>Eutheria</taxon>
        <taxon>Laurasiatheria</taxon>
        <taxon>Artiodactyla</taxon>
        <taxon>Ruminantia</taxon>
        <taxon>Pecora</taxon>
        <taxon>Cervidae</taxon>
        <taxon>Odocoileinae</taxon>
        <taxon>Rangifer</taxon>
    </lineage>
</organism>
<accession>A0ACB0E3G1</accession>
<evidence type="ECO:0000313" key="2">
    <source>
        <dbReference type="Proteomes" id="UP001162501"/>
    </source>
</evidence>
<dbReference type="Proteomes" id="UP001162501">
    <property type="component" value="Chromosome 14"/>
</dbReference>
<evidence type="ECO:0000313" key="1">
    <source>
        <dbReference type="EMBL" id="CAI9694908.1"/>
    </source>
</evidence>
<protein>
    <submittedName>
        <fullName evidence="1">Uncharacterized protein</fullName>
    </submittedName>
</protein>
<name>A0ACB0E3G1_RANTA</name>
<reference evidence="1" key="1">
    <citation type="submission" date="2023-05" db="EMBL/GenBank/DDBJ databases">
        <authorList>
            <consortium name="ELIXIR-Norway"/>
        </authorList>
    </citation>
    <scope>NUCLEOTIDE SEQUENCE</scope>
</reference>